<evidence type="ECO:0000313" key="2">
    <source>
        <dbReference type="Proteomes" id="UP000078532"/>
    </source>
</evidence>
<organism evidence="1 2">
    <name type="scientific">Desulfotomaculum copahuensis</name>
    <dbReference type="NCBI Taxonomy" id="1838280"/>
    <lineage>
        <taxon>Bacteria</taxon>
        <taxon>Bacillati</taxon>
        <taxon>Bacillota</taxon>
        <taxon>Clostridia</taxon>
        <taxon>Eubacteriales</taxon>
        <taxon>Desulfotomaculaceae</taxon>
        <taxon>Desulfotomaculum</taxon>
    </lineage>
</organism>
<dbReference type="Proteomes" id="UP000078532">
    <property type="component" value="Unassembled WGS sequence"/>
</dbReference>
<dbReference type="EMBL" id="LYVF01000009">
    <property type="protein sequence ID" value="OAT86766.1"/>
    <property type="molecule type" value="Genomic_DNA"/>
</dbReference>
<protein>
    <submittedName>
        <fullName evidence="1">Uncharacterized protein</fullName>
    </submittedName>
</protein>
<sequence>MVKGIIKSGVCGFTINAEAECQDGRHVQIKIASDCPNYRKIAAELSEVDAYQELFQKLHLGTVYQTFAKYSPHPGCPGPSGLLKVIEVAAGLALPQKASIEIWKEDA</sequence>
<evidence type="ECO:0000313" key="1">
    <source>
        <dbReference type="EMBL" id="OAT86766.1"/>
    </source>
</evidence>
<dbReference type="STRING" id="1838280.A6M21_02320"/>
<dbReference type="RefSeq" id="WP_066666082.1">
    <property type="nucleotide sequence ID" value="NZ_LYVF01000009.1"/>
</dbReference>
<dbReference type="Pfam" id="PF22263">
    <property type="entry name" value="DUF6951"/>
    <property type="match status" value="1"/>
</dbReference>
<comment type="caution">
    <text evidence="1">The sequence shown here is derived from an EMBL/GenBank/DDBJ whole genome shotgun (WGS) entry which is preliminary data.</text>
</comment>
<dbReference type="OrthoDB" id="1807880at2"/>
<dbReference type="InterPro" id="IPR054227">
    <property type="entry name" value="DUF6951"/>
</dbReference>
<gene>
    <name evidence="1" type="ORF">A6M21_02320</name>
</gene>
<accession>A0A1B7LJN7</accession>
<dbReference type="AlphaFoldDB" id="A0A1B7LJN7"/>
<reference evidence="1 2" key="1">
    <citation type="submission" date="2016-04" db="EMBL/GenBank/DDBJ databases">
        <authorList>
            <person name="Evans L.H."/>
            <person name="Alamgir A."/>
            <person name="Owens N."/>
            <person name="Weber N.D."/>
            <person name="Virtaneva K."/>
            <person name="Barbian K."/>
            <person name="Babar A."/>
            <person name="Rosenke K."/>
        </authorList>
    </citation>
    <scope>NUCLEOTIDE SEQUENCE [LARGE SCALE GENOMIC DNA]</scope>
    <source>
        <strain evidence="1 2">LMa1</strain>
    </source>
</reference>
<keyword evidence="2" id="KW-1185">Reference proteome</keyword>
<proteinExistence type="predicted"/>
<name>A0A1B7LJN7_9FIRM</name>